<proteinExistence type="predicted"/>
<sequence>MNQSVDTFPYDR</sequence>
<reference evidence="1" key="1">
    <citation type="submission" date="2017-05" db="UniProtKB">
        <authorList>
            <consortium name="EnsemblMetazoa"/>
        </authorList>
    </citation>
    <scope>IDENTIFICATION</scope>
</reference>
<dbReference type="InParanoid" id="A0A1X7V4K1"/>
<accession>A0A1X7V4K1</accession>
<organism evidence="1">
    <name type="scientific">Amphimedon queenslandica</name>
    <name type="common">Sponge</name>
    <dbReference type="NCBI Taxonomy" id="400682"/>
    <lineage>
        <taxon>Eukaryota</taxon>
        <taxon>Metazoa</taxon>
        <taxon>Porifera</taxon>
        <taxon>Demospongiae</taxon>
        <taxon>Heteroscleromorpha</taxon>
        <taxon>Haplosclerida</taxon>
        <taxon>Niphatidae</taxon>
        <taxon>Amphimedon</taxon>
    </lineage>
</organism>
<name>A0A1X7V4K1_AMPQE</name>
<evidence type="ECO:0000313" key="1">
    <source>
        <dbReference type="EnsemblMetazoa" id="Aqu2.1.35180_001"/>
    </source>
</evidence>
<dbReference type="EnsemblMetazoa" id="Aqu2.1.35180_001">
    <property type="protein sequence ID" value="Aqu2.1.35180_001"/>
    <property type="gene ID" value="Aqu2.1.35180"/>
</dbReference>
<protein>
    <submittedName>
        <fullName evidence="1">Uncharacterized protein</fullName>
    </submittedName>
</protein>